<dbReference type="Proteomes" id="UP000545493">
    <property type="component" value="Unassembled WGS sequence"/>
</dbReference>
<dbReference type="AlphaFoldDB" id="A0A7X5UTN9"/>
<proteinExistence type="predicted"/>
<dbReference type="EMBL" id="JAAOYM010000001">
    <property type="protein sequence ID" value="NIJ13985.1"/>
    <property type="molecule type" value="Genomic_DNA"/>
</dbReference>
<organism evidence="2 3">
    <name type="scientific">Saccharomonospora amisosensis</name>
    <dbReference type="NCBI Taxonomy" id="1128677"/>
    <lineage>
        <taxon>Bacteria</taxon>
        <taxon>Bacillati</taxon>
        <taxon>Actinomycetota</taxon>
        <taxon>Actinomycetes</taxon>
        <taxon>Pseudonocardiales</taxon>
        <taxon>Pseudonocardiaceae</taxon>
        <taxon>Saccharomonospora</taxon>
    </lineage>
</organism>
<dbReference type="PROSITE" id="PS51257">
    <property type="entry name" value="PROKAR_LIPOPROTEIN"/>
    <property type="match status" value="1"/>
</dbReference>
<gene>
    <name evidence="2" type="ORF">FHU38_004329</name>
</gene>
<keyword evidence="3" id="KW-1185">Reference proteome</keyword>
<reference evidence="2 3" key="1">
    <citation type="submission" date="2020-03" db="EMBL/GenBank/DDBJ databases">
        <title>Sequencing the genomes of 1000 actinobacteria strains.</title>
        <authorList>
            <person name="Klenk H.-P."/>
        </authorList>
    </citation>
    <scope>NUCLEOTIDE SEQUENCE [LARGE SCALE GENOMIC DNA]</scope>
    <source>
        <strain evidence="2 3">DSM 45685</strain>
    </source>
</reference>
<accession>A0A7X5UTN9</accession>
<feature type="signal peptide" evidence="1">
    <location>
        <begin position="1"/>
        <end position="23"/>
    </location>
</feature>
<evidence type="ECO:0000313" key="2">
    <source>
        <dbReference type="EMBL" id="NIJ13985.1"/>
    </source>
</evidence>
<evidence type="ECO:0000313" key="3">
    <source>
        <dbReference type="Proteomes" id="UP000545493"/>
    </source>
</evidence>
<name>A0A7X5UTN9_9PSEU</name>
<feature type="chain" id="PRO_5030581313" evidence="1">
    <location>
        <begin position="24"/>
        <end position="145"/>
    </location>
</feature>
<evidence type="ECO:0000256" key="1">
    <source>
        <dbReference type="SAM" id="SignalP"/>
    </source>
</evidence>
<comment type="caution">
    <text evidence="2">The sequence shown here is derived from an EMBL/GenBank/DDBJ whole genome shotgun (WGS) entry which is preliminary data.</text>
</comment>
<keyword evidence="1" id="KW-0732">Signal</keyword>
<protein>
    <submittedName>
        <fullName evidence="2">Uncharacterized protein</fullName>
    </submittedName>
</protein>
<sequence length="145" mass="14904">MRMTVATAAVVAALLTIAGCSREAGPMPEQQPQDPGPGALTVKLNALSADECFRSPESVPAPNCEKYVTQVASVPETARRFVDAAGSQLNRAANELASGIAAYRDNGCAQGGGQSCSTALTDIATALEAVRREVSALPDVTTRPS</sequence>